<comment type="caution">
    <text evidence="2">The sequence shown here is derived from an EMBL/GenBank/DDBJ whole genome shotgun (WGS) entry which is preliminary data.</text>
</comment>
<name>A0ABV6PAE2_9MICC</name>
<dbReference type="InterPro" id="IPR002575">
    <property type="entry name" value="Aminoglycoside_PTrfase"/>
</dbReference>
<dbReference type="SUPFAM" id="SSF56112">
    <property type="entry name" value="Protein kinase-like (PK-like)"/>
    <property type="match status" value="1"/>
</dbReference>
<reference evidence="2 3" key="1">
    <citation type="submission" date="2024-09" db="EMBL/GenBank/DDBJ databases">
        <authorList>
            <person name="Sun Q."/>
            <person name="Mori K."/>
        </authorList>
    </citation>
    <scope>NUCLEOTIDE SEQUENCE [LARGE SCALE GENOMIC DNA]</scope>
    <source>
        <strain evidence="2 3">NCAIM B.02604</strain>
    </source>
</reference>
<gene>
    <name evidence="2" type="ORF">ACFFFR_06795</name>
</gene>
<evidence type="ECO:0000313" key="3">
    <source>
        <dbReference type="Proteomes" id="UP001589862"/>
    </source>
</evidence>
<dbReference type="InterPro" id="IPR011009">
    <property type="entry name" value="Kinase-like_dom_sf"/>
</dbReference>
<accession>A0ABV6PAE2</accession>
<proteinExistence type="predicted"/>
<evidence type="ECO:0000259" key="1">
    <source>
        <dbReference type="Pfam" id="PF01636"/>
    </source>
</evidence>
<dbReference type="Pfam" id="PF01636">
    <property type="entry name" value="APH"/>
    <property type="match status" value="1"/>
</dbReference>
<dbReference type="Proteomes" id="UP001589862">
    <property type="component" value="Unassembled WGS sequence"/>
</dbReference>
<evidence type="ECO:0000313" key="2">
    <source>
        <dbReference type="EMBL" id="MFC0582090.1"/>
    </source>
</evidence>
<protein>
    <submittedName>
        <fullName evidence="2">Phosphotransferase family protein</fullName>
    </submittedName>
</protein>
<keyword evidence="3" id="KW-1185">Reference proteome</keyword>
<dbReference type="RefSeq" id="WP_377458991.1">
    <property type="nucleotide sequence ID" value="NZ_JBHLUB010000028.1"/>
</dbReference>
<feature type="domain" description="Aminoglycoside phosphotransferase" evidence="1">
    <location>
        <begin position="51"/>
        <end position="266"/>
    </location>
</feature>
<sequence length="354" mass="38044">MARDLSDEEVTLCTGIFPAARWSGGQMTEQGSAYRVAISAPVQPGSPASEQAGRAVIRFGRRPDSAAALERMGRLHPALARGLAGTGVRIPEPLGTVHQTGLGPAMAFSFIDGRDHPPARGNPGEFARGGDDLGVMTKALADVLEALQQVPIETVEADLAPPFSYRGQWTTAKTATVLEFIGEQAPELMAATSLLLRTLINHPLGFDSKLGLVHGDLAGQNMVWNEELSAVTGVLDWDLASRWDPAINLMHLSLWHGEQILEPVVASLQERGLLEAEGIESPSMYVARARFWSGVWAAENLWHAADRQRQAALGIAGFTTIKPGALRRLFTKLGPRLSAGSEAVERIWEAGLLL</sequence>
<dbReference type="Gene3D" id="3.90.1200.10">
    <property type="match status" value="1"/>
</dbReference>
<organism evidence="2 3">
    <name type="scientific">Micrococcoides hystricis</name>
    <dbReference type="NCBI Taxonomy" id="1572761"/>
    <lineage>
        <taxon>Bacteria</taxon>
        <taxon>Bacillati</taxon>
        <taxon>Actinomycetota</taxon>
        <taxon>Actinomycetes</taxon>
        <taxon>Micrococcales</taxon>
        <taxon>Micrococcaceae</taxon>
        <taxon>Micrococcoides</taxon>
    </lineage>
</organism>
<dbReference type="EMBL" id="JBHLUB010000028">
    <property type="protein sequence ID" value="MFC0582090.1"/>
    <property type="molecule type" value="Genomic_DNA"/>
</dbReference>